<feature type="compositionally biased region" description="Basic and acidic residues" evidence="4">
    <location>
        <begin position="126"/>
        <end position="179"/>
    </location>
</feature>
<dbReference type="OrthoDB" id="79455at2759"/>
<name>A0A0L8G3G0_OCTBM</name>
<keyword evidence="3" id="KW-0694">RNA-binding</keyword>
<dbReference type="GO" id="GO:0050684">
    <property type="term" value="P:regulation of mRNA processing"/>
    <property type="evidence" value="ECO:0007669"/>
    <property type="project" value="TreeGrafter"/>
</dbReference>
<dbReference type="SMART" id="SM00360">
    <property type="entry name" value="RRM"/>
    <property type="match status" value="1"/>
</dbReference>
<dbReference type="EMBL" id="KQ424114">
    <property type="protein sequence ID" value="KOF71556.1"/>
    <property type="molecule type" value="Genomic_DNA"/>
</dbReference>
<accession>A0A0L8G3G0</accession>
<dbReference type="InterPro" id="IPR000504">
    <property type="entry name" value="RRM_dom"/>
</dbReference>
<comment type="subcellular location">
    <subcellularLocation>
        <location evidence="1">Nucleus</location>
    </subcellularLocation>
</comment>
<evidence type="ECO:0000256" key="3">
    <source>
        <dbReference type="PROSITE-ProRule" id="PRU00176"/>
    </source>
</evidence>
<organism evidence="6">
    <name type="scientific">Octopus bimaculoides</name>
    <name type="common">California two-spotted octopus</name>
    <dbReference type="NCBI Taxonomy" id="37653"/>
    <lineage>
        <taxon>Eukaryota</taxon>
        <taxon>Metazoa</taxon>
        <taxon>Spiralia</taxon>
        <taxon>Lophotrochozoa</taxon>
        <taxon>Mollusca</taxon>
        <taxon>Cephalopoda</taxon>
        <taxon>Coleoidea</taxon>
        <taxon>Octopodiformes</taxon>
        <taxon>Octopoda</taxon>
        <taxon>Incirrata</taxon>
        <taxon>Octopodidae</taxon>
        <taxon>Octopus</taxon>
    </lineage>
</organism>
<dbReference type="Gene3D" id="3.30.70.330">
    <property type="match status" value="1"/>
</dbReference>
<evidence type="ECO:0000259" key="5">
    <source>
        <dbReference type="PROSITE" id="PS50102"/>
    </source>
</evidence>
<dbReference type="InterPro" id="IPR012677">
    <property type="entry name" value="Nucleotide-bd_a/b_plait_sf"/>
</dbReference>
<feature type="region of interest" description="Disordered" evidence="4">
    <location>
        <begin position="106"/>
        <end position="248"/>
    </location>
</feature>
<protein>
    <recommendedName>
        <fullName evidence="5">RRM domain-containing protein</fullName>
    </recommendedName>
</protein>
<keyword evidence="2" id="KW-0539">Nucleus</keyword>
<feature type="compositionally biased region" description="Basic and acidic residues" evidence="4">
    <location>
        <begin position="1"/>
        <end position="42"/>
    </location>
</feature>
<proteinExistence type="predicted"/>
<evidence type="ECO:0000256" key="4">
    <source>
        <dbReference type="SAM" id="MobiDB-lite"/>
    </source>
</evidence>
<feature type="region of interest" description="Disordered" evidence="4">
    <location>
        <begin position="1"/>
        <end position="45"/>
    </location>
</feature>
<feature type="compositionally biased region" description="Polar residues" evidence="4">
    <location>
        <begin position="180"/>
        <end position="193"/>
    </location>
</feature>
<gene>
    <name evidence="6" type="ORF">OCBIM_22000920mg</name>
</gene>
<dbReference type="InterPro" id="IPR051738">
    <property type="entry name" value="SAF_Modulators"/>
</dbReference>
<feature type="compositionally biased region" description="Polar residues" evidence="4">
    <location>
        <begin position="292"/>
        <end position="305"/>
    </location>
</feature>
<dbReference type="SUPFAM" id="SSF54928">
    <property type="entry name" value="RNA-binding domain, RBD"/>
    <property type="match status" value="1"/>
</dbReference>
<feature type="region of interest" description="Disordered" evidence="4">
    <location>
        <begin position="285"/>
        <end position="349"/>
    </location>
</feature>
<reference evidence="6" key="1">
    <citation type="submission" date="2015-07" db="EMBL/GenBank/DDBJ databases">
        <title>MeaNS - Measles Nucleotide Surveillance Program.</title>
        <authorList>
            <person name="Tran T."/>
            <person name="Druce J."/>
        </authorList>
    </citation>
    <scope>NUCLEOTIDE SEQUENCE</scope>
    <source>
        <strain evidence="6">UCB-OBI-ISO-001</strain>
        <tissue evidence="6">Gonad</tissue>
    </source>
</reference>
<feature type="non-terminal residue" evidence="6">
    <location>
        <position position="429"/>
    </location>
</feature>
<dbReference type="GO" id="GO:0003723">
    <property type="term" value="F:RNA binding"/>
    <property type="evidence" value="ECO:0007669"/>
    <property type="project" value="UniProtKB-UniRule"/>
</dbReference>
<dbReference type="PROSITE" id="PS50102">
    <property type="entry name" value="RRM"/>
    <property type="match status" value="1"/>
</dbReference>
<evidence type="ECO:0000256" key="2">
    <source>
        <dbReference type="ARBA" id="ARBA00023242"/>
    </source>
</evidence>
<dbReference type="PANTHER" id="PTHR15683">
    <property type="entry name" value="SCAFFOLD ATTACHMENT FACTOR B-RELATED"/>
    <property type="match status" value="1"/>
</dbReference>
<dbReference type="InterPro" id="IPR035979">
    <property type="entry name" value="RBD_domain_sf"/>
</dbReference>
<feature type="compositionally biased region" description="Polar residues" evidence="4">
    <location>
        <begin position="211"/>
        <end position="220"/>
    </location>
</feature>
<dbReference type="GO" id="GO:0005634">
    <property type="term" value="C:nucleus"/>
    <property type="evidence" value="ECO:0007669"/>
    <property type="project" value="UniProtKB-SubCell"/>
</dbReference>
<feature type="compositionally biased region" description="Basic and acidic residues" evidence="4">
    <location>
        <begin position="312"/>
        <end position="341"/>
    </location>
</feature>
<dbReference type="Pfam" id="PF00076">
    <property type="entry name" value="RRM_1"/>
    <property type="match status" value="1"/>
</dbReference>
<feature type="compositionally biased region" description="Low complexity" evidence="4">
    <location>
        <begin position="228"/>
        <end position="241"/>
    </location>
</feature>
<dbReference type="AlphaFoldDB" id="A0A0L8G3G0"/>
<evidence type="ECO:0000256" key="1">
    <source>
        <dbReference type="ARBA" id="ARBA00004123"/>
    </source>
</evidence>
<feature type="domain" description="RRM" evidence="5">
    <location>
        <begin position="353"/>
        <end position="429"/>
    </location>
</feature>
<dbReference type="CDD" id="cd12417">
    <property type="entry name" value="RRM_SAFB_like"/>
    <property type="match status" value="1"/>
</dbReference>
<dbReference type="GO" id="GO:0043565">
    <property type="term" value="F:sequence-specific DNA binding"/>
    <property type="evidence" value="ECO:0007669"/>
    <property type="project" value="TreeGrafter"/>
</dbReference>
<dbReference type="PANTHER" id="PTHR15683:SF8">
    <property type="entry name" value="SCAFFOLD ATTACHMENT FACTOR B, ISOFORM B"/>
    <property type="match status" value="1"/>
</dbReference>
<sequence>MDLADRDVEGKRLRCENASEESSRKNNGVCEKKIPSEEENHSGIDNLQISDNLNMAESVLPKKDGTAESLAVKSEENESLIVLDDDIHNDLDADLTASGKKIKQLAGGKKCITTNTTEGATPAKIQKTEQKKDSKEGKTKSPANSDDKKTKGKESVNVAEKKEELNAGDKVESVIKAESNDQTVDTNNSSSVTRDPAGQMETKLADAGSKEASNGSSSDQVSEKPENKNNNNLNQSSSEPNVLSNTSKVINKSTLLKTAAKSEENESLIVLVDDIHNDLDADLATNEKKSEQANGKTSTTVSTTEADAGAKSQKDQKTDKKVEQKKDSKDAKTKSSEDTPKTKKGKPKSAKTCNLWITGLKANTKAANLKALFVKYGWVVAAKVVTTARIPSRRCYGFVIMASTEDANNCIRHLNQTKFNGTVITVKMV</sequence>
<evidence type="ECO:0000313" key="6">
    <source>
        <dbReference type="EMBL" id="KOF71556.1"/>
    </source>
</evidence>
<dbReference type="GO" id="GO:0006357">
    <property type="term" value="P:regulation of transcription by RNA polymerase II"/>
    <property type="evidence" value="ECO:0007669"/>
    <property type="project" value="TreeGrafter"/>
</dbReference>